<dbReference type="Gene3D" id="1.20.1260.10">
    <property type="match status" value="1"/>
</dbReference>
<reference evidence="5" key="1">
    <citation type="journal article" date="2019" name="Int. J. Syst. Evol. Microbiol.">
        <title>The Global Catalogue of Microorganisms (GCM) 10K type strain sequencing project: providing services to taxonomists for standard genome sequencing and annotation.</title>
        <authorList>
            <consortium name="The Broad Institute Genomics Platform"/>
            <consortium name="The Broad Institute Genome Sequencing Center for Infectious Disease"/>
            <person name="Wu L."/>
            <person name="Ma J."/>
        </authorList>
    </citation>
    <scope>NUCLEOTIDE SEQUENCE [LARGE SCALE GENOMIC DNA]</scope>
    <source>
        <strain evidence="5">CCUG 55074</strain>
    </source>
</reference>
<dbReference type="RefSeq" id="WP_377354580.1">
    <property type="nucleotide sequence ID" value="NZ_JBHTLQ010000061.1"/>
</dbReference>
<evidence type="ECO:0000256" key="1">
    <source>
        <dbReference type="SAM" id="MobiDB-lite"/>
    </source>
</evidence>
<organism evidence="4 5">
    <name type="scientific">Phenylobacterium conjunctum</name>
    <dbReference type="NCBI Taxonomy" id="1298959"/>
    <lineage>
        <taxon>Bacteria</taxon>
        <taxon>Pseudomonadati</taxon>
        <taxon>Pseudomonadota</taxon>
        <taxon>Alphaproteobacteria</taxon>
        <taxon>Caulobacterales</taxon>
        <taxon>Caulobacteraceae</taxon>
        <taxon>Phenylobacterium</taxon>
    </lineage>
</organism>
<dbReference type="InterPro" id="IPR012347">
    <property type="entry name" value="Ferritin-like"/>
</dbReference>
<keyword evidence="2" id="KW-0732">Signal</keyword>
<keyword evidence="5" id="KW-1185">Reference proteome</keyword>
<dbReference type="PROSITE" id="PS51257">
    <property type="entry name" value="PROKAR_LIPOPROTEIN"/>
    <property type="match status" value="1"/>
</dbReference>
<feature type="chain" id="PRO_5045536492" evidence="2">
    <location>
        <begin position="19"/>
        <end position="197"/>
    </location>
</feature>
<dbReference type="EMBL" id="JBHTLQ010000061">
    <property type="protein sequence ID" value="MFD1192514.1"/>
    <property type="molecule type" value="Genomic_DNA"/>
</dbReference>
<dbReference type="PANTHER" id="PTHR38593">
    <property type="entry name" value="BLR2558 PROTEIN"/>
    <property type="match status" value="1"/>
</dbReference>
<dbReference type="Proteomes" id="UP001597216">
    <property type="component" value="Unassembled WGS sequence"/>
</dbReference>
<evidence type="ECO:0000313" key="5">
    <source>
        <dbReference type="Proteomes" id="UP001597216"/>
    </source>
</evidence>
<evidence type="ECO:0000256" key="2">
    <source>
        <dbReference type="SAM" id="SignalP"/>
    </source>
</evidence>
<dbReference type="InterPro" id="IPR025419">
    <property type="entry name" value="DUF4142"/>
</dbReference>
<dbReference type="Pfam" id="PF13628">
    <property type="entry name" value="DUF4142"/>
    <property type="match status" value="1"/>
</dbReference>
<evidence type="ECO:0000313" key="4">
    <source>
        <dbReference type="EMBL" id="MFD1192514.1"/>
    </source>
</evidence>
<feature type="region of interest" description="Disordered" evidence="1">
    <location>
        <begin position="29"/>
        <end position="53"/>
    </location>
</feature>
<sequence>MSRTLLIAGAAVCALSLAACNKKTETEGAATPAEQAMTPDANPAATVPTPSDETAAPTFVEKAAMSDMFEISAAKLALTRASNQQVKKFAQEMIDAHTATTNDLTKAIGESGQSLTPPAALNKDLQDKLDDLTKADAKDFDKAYMDGQVDAHQSALNLLQRYAEDGDVAAIKAFAAATAPKVQKHLDLAKTLRDGLK</sequence>
<accession>A0ABW3T5Q9</accession>
<proteinExistence type="predicted"/>
<comment type="caution">
    <text evidence="4">The sequence shown here is derived from an EMBL/GenBank/DDBJ whole genome shotgun (WGS) entry which is preliminary data.</text>
</comment>
<feature type="signal peptide" evidence="2">
    <location>
        <begin position="1"/>
        <end position="18"/>
    </location>
</feature>
<gene>
    <name evidence="4" type="ORF">ACFQ27_18130</name>
</gene>
<name>A0ABW3T5Q9_9CAUL</name>
<protein>
    <submittedName>
        <fullName evidence="4">DUF4142 domain-containing protein</fullName>
    </submittedName>
</protein>
<evidence type="ECO:0000259" key="3">
    <source>
        <dbReference type="Pfam" id="PF13628"/>
    </source>
</evidence>
<feature type="domain" description="DUF4142" evidence="3">
    <location>
        <begin position="57"/>
        <end position="192"/>
    </location>
</feature>
<dbReference type="PANTHER" id="PTHR38593:SF1">
    <property type="entry name" value="BLR2558 PROTEIN"/>
    <property type="match status" value="1"/>
</dbReference>